<dbReference type="InterPro" id="IPR007138">
    <property type="entry name" value="ABM_dom"/>
</dbReference>
<dbReference type="SUPFAM" id="SSF54909">
    <property type="entry name" value="Dimeric alpha+beta barrel"/>
    <property type="match status" value="1"/>
</dbReference>
<evidence type="ECO:0000259" key="2">
    <source>
        <dbReference type="PROSITE" id="PS51725"/>
    </source>
</evidence>
<dbReference type="OrthoDB" id="5518280at2"/>
<comment type="caution">
    <text evidence="3">The sequence shown here is derived from an EMBL/GenBank/DDBJ whole genome shotgun (WGS) entry which is preliminary data.</text>
</comment>
<proteinExistence type="predicted"/>
<dbReference type="GO" id="GO:0004497">
    <property type="term" value="F:monooxygenase activity"/>
    <property type="evidence" value="ECO:0007669"/>
    <property type="project" value="UniProtKB-KW"/>
</dbReference>
<evidence type="ECO:0000313" key="3">
    <source>
        <dbReference type="EMBL" id="PSJ37290.1"/>
    </source>
</evidence>
<evidence type="ECO:0000256" key="1">
    <source>
        <dbReference type="SAM" id="SignalP"/>
    </source>
</evidence>
<dbReference type="Pfam" id="PF03992">
    <property type="entry name" value="ABM"/>
    <property type="match status" value="1"/>
</dbReference>
<feature type="chain" id="PRO_5015161049" evidence="1">
    <location>
        <begin position="25"/>
        <end position="135"/>
    </location>
</feature>
<dbReference type="InterPro" id="IPR006311">
    <property type="entry name" value="TAT_signal"/>
</dbReference>
<keyword evidence="3" id="KW-0503">Monooxygenase</keyword>
<reference evidence="3 4" key="1">
    <citation type="submission" date="2018-03" db="EMBL/GenBank/DDBJ databases">
        <title>The draft genome of Sphingosinicella sp. GL-C-18.</title>
        <authorList>
            <person name="Liu L."/>
            <person name="Li L."/>
            <person name="Liang L."/>
            <person name="Zhang X."/>
            <person name="Wang T."/>
        </authorList>
    </citation>
    <scope>NUCLEOTIDE SEQUENCE [LARGE SCALE GENOMIC DNA]</scope>
    <source>
        <strain evidence="3 4">GL-C-18</strain>
    </source>
</reference>
<dbReference type="Proteomes" id="UP000241167">
    <property type="component" value="Unassembled WGS sequence"/>
</dbReference>
<feature type="domain" description="ABM" evidence="2">
    <location>
        <begin position="34"/>
        <end position="121"/>
    </location>
</feature>
<dbReference type="RefSeq" id="WP_106515281.1">
    <property type="nucleotide sequence ID" value="NZ_PXYI01000009.1"/>
</dbReference>
<organism evidence="3 4">
    <name type="scientific">Allosphingosinicella deserti</name>
    <dbReference type="NCBI Taxonomy" id="2116704"/>
    <lineage>
        <taxon>Bacteria</taxon>
        <taxon>Pseudomonadati</taxon>
        <taxon>Pseudomonadota</taxon>
        <taxon>Alphaproteobacteria</taxon>
        <taxon>Sphingomonadales</taxon>
        <taxon>Sphingomonadaceae</taxon>
        <taxon>Allosphingosinicella</taxon>
    </lineage>
</organism>
<feature type="signal peptide" evidence="1">
    <location>
        <begin position="1"/>
        <end position="24"/>
    </location>
</feature>
<evidence type="ECO:0000313" key="4">
    <source>
        <dbReference type="Proteomes" id="UP000241167"/>
    </source>
</evidence>
<dbReference type="EMBL" id="PXYI01000009">
    <property type="protein sequence ID" value="PSJ37290.1"/>
    <property type="molecule type" value="Genomic_DNA"/>
</dbReference>
<dbReference type="PROSITE" id="PS51725">
    <property type="entry name" value="ABM"/>
    <property type="match status" value="1"/>
</dbReference>
<gene>
    <name evidence="3" type="ORF">C7I55_22475</name>
</gene>
<dbReference type="InterPro" id="IPR011008">
    <property type="entry name" value="Dimeric_a/b-barrel"/>
</dbReference>
<name>A0A2P7QH80_9SPHN</name>
<sequence length="135" mass="13804">MSTDRRTFLAGAALSAAIAPGATASTDVAPVVRYGLIGKMAAKAGRRADLTRILLDGVSGMPGCLSYVVAEDSSDQDILWITEAWISKDAHTASLSLPSVRAAIAKARPLIAGMTAIAETVPIGGNGLVRPDLSA</sequence>
<dbReference type="Gene3D" id="3.30.70.100">
    <property type="match status" value="1"/>
</dbReference>
<keyword evidence="1" id="KW-0732">Signal</keyword>
<keyword evidence="4" id="KW-1185">Reference proteome</keyword>
<dbReference type="PROSITE" id="PS51318">
    <property type="entry name" value="TAT"/>
    <property type="match status" value="1"/>
</dbReference>
<dbReference type="AlphaFoldDB" id="A0A2P7QH80"/>
<keyword evidence="3" id="KW-0560">Oxidoreductase</keyword>
<accession>A0A2P7QH80</accession>
<protein>
    <submittedName>
        <fullName evidence="3">Antibiotic biosynthesis monooxygenase</fullName>
    </submittedName>
</protein>